<dbReference type="OrthoDB" id="7451790at2759"/>
<sequence>MTFHSLQSCNLRVVDVSNNSLASLNGVSELKELSDFWANDNQISSWAEIEKLRGLEKLDTVYLERNPIYTDDRTGYRRKVMLALGQVKQIDATMCR</sequence>
<dbReference type="WBParaSite" id="HPBE_0000289301-mRNA-1">
    <property type="protein sequence ID" value="HPBE_0000289301-mRNA-1"/>
    <property type="gene ID" value="HPBE_0000289301"/>
</dbReference>
<keyword evidence="2" id="KW-0677">Repeat</keyword>
<organism evidence="4 5">
    <name type="scientific">Heligmosomoides polygyrus</name>
    <name type="common">Parasitic roundworm</name>
    <dbReference type="NCBI Taxonomy" id="6339"/>
    <lineage>
        <taxon>Eukaryota</taxon>
        <taxon>Metazoa</taxon>
        <taxon>Ecdysozoa</taxon>
        <taxon>Nematoda</taxon>
        <taxon>Chromadorea</taxon>
        <taxon>Rhabditida</taxon>
        <taxon>Rhabditina</taxon>
        <taxon>Rhabditomorpha</taxon>
        <taxon>Strongyloidea</taxon>
        <taxon>Heligmosomidae</taxon>
        <taxon>Heligmosomoides</taxon>
    </lineage>
</organism>
<proteinExistence type="predicted"/>
<keyword evidence="1" id="KW-0433">Leucine-rich repeat</keyword>
<evidence type="ECO:0000313" key="3">
    <source>
        <dbReference type="EMBL" id="VDO29094.1"/>
    </source>
</evidence>
<dbReference type="PANTHER" id="PTHR18849:SF0">
    <property type="entry name" value="CILIA- AND FLAGELLA-ASSOCIATED PROTEIN 410-RELATED"/>
    <property type="match status" value="1"/>
</dbReference>
<gene>
    <name evidence="3" type="ORF">HPBE_LOCUS2894</name>
</gene>
<evidence type="ECO:0000313" key="5">
    <source>
        <dbReference type="WBParaSite" id="HPBE_0000289301-mRNA-1"/>
    </source>
</evidence>
<name>A0A183F9Q1_HELPZ</name>
<accession>A0A3P7V1S8</accession>
<accession>A0A183F9Q1</accession>
<dbReference type="InterPro" id="IPR001611">
    <property type="entry name" value="Leu-rich_rpt"/>
</dbReference>
<evidence type="ECO:0000256" key="2">
    <source>
        <dbReference type="ARBA" id="ARBA00022737"/>
    </source>
</evidence>
<dbReference type="SUPFAM" id="SSF52058">
    <property type="entry name" value="L domain-like"/>
    <property type="match status" value="1"/>
</dbReference>
<dbReference type="EMBL" id="UZAH01005364">
    <property type="protein sequence ID" value="VDO29094.1"/>
    <property type="molecule type" value="Genomic_DNA"/>
</dbReference>
<dbReference type="Gene3D" id="3.80.10.10">
    <property type="entry name" value="Ribonuclease Inhibitor"/>
    <property type="match status" value="1"/>
</dbReference>
<dbReference type="PROSITE" id="PS51450">
    <property type="entry name" value="LRR"/>
    <property type="match status" value="1"/>
</dbReference>
<reference evidence="3 4" key="1">
    <citation type="submission" date="2018-11" db="EMBL/GenBank/DDBJ databases">
        <authorList>
            <consortium name="Pathogen Informatics"/>
        </authorList>
    </citation>
    <scope>NUCLEOTIDE SEQUENCE [LARGE SCALE GENOMIC DNA]</scope>
</reference>
<keyword evidence="4" id="KW-1185">Reference proteome</keyword>
<dbReference type="PANTHER" id="PTHR18849">
    <property type="entry name" value="LEUCINE RICH REPEAT PROTEIN"/>
    <property type="match status" value="1"/>
</dbReference>
<dbReference type="InterPro" id="IPR032675">
    <property type="entry name" value="LRR_dom_sf"/>
</dbReference>
<evidence type="ECO:0000313" key="4">
    <source>
        <dbReference type="Proteomes" id="UP000050761"/>
    </source>
</evidence>
<dbReference type="Proteomes" id="UP000050761">
    <property type="component" value="Unassembled WGS sequence"/>
</dbReference>
<protein>
    <submittedName>
        <fullName evidence="5">Protein phosphatase 1 regulatory subunit 22</fullName>
    </submittedName>
</protein>
<evidence type="ECO:0000256" key="1">
    <source>
        <dbReference type="ARBA" id="ARBA00022614"/>
    </source>
</evidence>
<dbReference type="AlphaFoldDB" id="A0A183F9Q1"/>
<reference evidence="5" key="2">
    <citation type="submission" date="2019-09" db="UniProtKB">
        <authorList>
            <consortium name="WormBaseParasite"/>
        </authorList>
    </citation>
    <scope>IDENTIFICATION</scope>
</reference>